<evidence type="ECO:0000313" key="2">
    <source>
        <dbReference type="EMBL" id="SCZ76107.1"/>
    </source>
</evidence>
<feature type="domain" description="Methyltransferase FkbM" evidence="1">
    <location>
        <begin position="179"/>
        <end position="336"/>
    </location>
</feature>
<dbReference type="RefSeq" id="WP_090160472.1">
    <property type="nucleotide sequence ID" value="NZ_FMWK01000001.1"/>
</dbReference>
<dbReference type="InterPro" id="IPR052514">
    <property type="entry name" value="SAM-dependent_MTase"/>
</dbReference>
<dbReference type="Gene3D" id="3.40.50.150">
    <property type="entry name" value="Vaccinia Virus protein VP39"/>
    <property type="match status" value="1"/>
</dbReference>
<dbReference type="AlphaFoldDB" id="A0A1G5RQ25"/>
<dbReference type="GO" id="GO:0032259">
    <property type="term" value="P:methylation"/>
    <property type="evidence" value="ECO:0007669"/>
    <property type="project" value="UniProtKB-KW"/>
</dbReference>
<evidence type="ECO:0000313" key="3">
    <source>
        <dbReference type="Proteomes" id="UP000199428"/>
    </source>
</evidence>
<keyword evidence="2" id="KW-0808">Transferase</keyword>
<sequence length="355" mass="40586">MNANWLEKIKSVLMDDESERIFDLRVLYGDTLDEKYLAQLGDAFRNKVCQSEEWRKFTDKINTCDGDLVLYGAGIYGAQLLELTPYVKWKSIIAKEVSRESLHSVPIVQIDKYFSDYQGDYIVITSKRYKEEMQEYLLAKGVDDGNIIDGTILYDLTEGRQYFDLEDLPHLDGQEVFADVGSCDGMSAVQFLKWCNGNGYAYCFEPDEKNIKGLEANMKAKCITSEQYEVIRKGAWNMDGTVYFDAKGTAGSCICEDVESDKGSVESIEVTSLDNVFLDKKVTFIKMDIEGAELKALEGAQRIIAEQKPKLAICVYHKPEDILEIPMYILELNRDYKFYLRHYSFEGLETVLYAV</sequence>
<proteinExistence type="predicted"/>
<dbReference type="SUPFAM" id="SSF53335">
    <property type="entry name" value="S-adenosyl-L-methionine-dependent methyltransferases"/>
    <property type="match status" value="1"/>
</dbReference>
<dbReference type="PANTHER" id="PTHR34203:SF15">
    <property type="entry name" value="SLL1173 PROTEIN"/>
    <property type="match status" value="1"/>
</dbReference>
<dbReference type="Proteomes" id="UP000199428">
    <property type="component" value="Unassembled WGS sequence"/>
</dbReference>
<dbReference type="InterPro" id="IPR029063">
    <property type="entry name" value="SAM-dependent_MTases_sf"/>
</dbReference>
<dbReference type="Gene3D" id="3.40.50.720">
    <property type="entry name" value="NAD(P)-binding Rossmann-like Domain"/>
    <property type="match status" value="1"/>
</dbReference>
<dbReference type="Pfam" id="PF05050">
    <property type="entry name" value="Methyltransf_21"/>
    <property type="match status" value="1"/>
</dbReference>
<reference evidence="2 3" key="1">
    <citation type="submission" date="2016-10" db="EMBL/GenBank/DDBJ databases">
        <authorList>
            <person name="de Groot N.N."/>
        </authorList>
    </citation>
    <scope>NUCLEOTIDE SEQUENCE [LARGE SCALE GENOMIC DNA]</scope>
    <source>
        <strain evidence="2 3">DSM 10317</strain>
    </source>
</reference>
<dbReference type="GO" id="GO:0008168">
    <property type="term" value="F:methyltransferase activity"/>
    <property type="evidence" value="ECO:0007669"/>
    <property type="project" value="UniProtKB-KW"/>
</dbReference>
<gene>
    <name evidence="2" type="ORF">SAMN02910350_00083</name>
</gene>
<dbReference type="NCBIfam" id="TIGR01444">
    <property type="entry name" value="fkbM_fam"/>
    <property type="match status" value="1"/>
</dbReference>
<name>A0A1G5RQ25_PSEXY</name>
<dbReference type="PANTHER" id="PTHR34203">
    <property type="entry name" value="METHYLTRANSFERASE, FKBM FAMILY PROTEIN"/>
    <property type="match status" value="1"/>
</dbReference>
<protein>
    <submittedName>
        <fullName evidence="2">Methyltransferase, FkbM family</fullName>
    </submittedName>
</protein>
<evidence type="ECO:0000259" key="1">
    <source>
        <dbReference type="Pfam" id="PF05050"/>
    </source>
</evidence>
<organism evidence="2 3">
    <name type="scientific">Pseudobutyrivibrio xylanivorans</name>
    <dbReference type="NCBI Taxonomy" id="185007"/>
    <lineage>
        <taxon>Bacteria</taxon>
        <taxon>Bacillati</taxon>
        <taxon>Bacillota</taxon>
        <taxon>Clostridia</taxon>
        <taxon>Lachnospirales</taxon>
        <taxon>Lachnospiraceae</taxon>
        <taxon>Pseudobutyrivibrio</taxon>
    </lineage>
</organism>
<keyword evidence="2" id="KW-0489">Methyltransferase</keyword>
<dbReference type="EMBL" id="FMWK01000001">
    <property type="protein sequence ID" value="SCZ76107.1"/>
    <property type="molecule type" value="Genomic_DNA"/>
</dbReference>
<accession>A0A1G5RQ25</accession>
<dbReference type="InterPro" id="IPR006342">
    <property type="entry name" value="FkbM_mtfrase"/>
</dbReference>